<feature type="transmembrane region" description="Helical" evidence="7">
    <location>
        <begin position="350"/>
        <end position="370"/>
    </location>
</feature>
<protein>
    <recommendedName>
        <fullName evidence="8">ABC3 transporter permease C-terminal domain-containing protein</fullName>
    </recommendedName>
</protein>
<dbReference type="GO" id="GO:0005886">
    <property type="term" value="C:plasma membrane"/>
    <property type="evidence" value="ECO:0007669"/>
    <property type="project" value="UniProtKB-SubCell"/>
</dbReference>
<feature type="transmembrane region" description="Helical" evidence="7">
    <location>
        <begin position="20"/>
        <end position="37"/>
    </location>
</feature>
<dbReference type="PANTHER" id="PTHR30572">
    <property type="entry name" value="MEMBRANE COMPONENT OF TRANSPORTER-RELATED"/>
    <property type="match status" value="1"/>
</dbReference>
<evidence type="ECO:0000259" key="8">
    <source>
        <dbReference type="Pfam" id="PF02687"/>
    </source>
</evidence>
<feature type="transmembrane region" description="Helical" evidence="7">
    <location>
        <begin position="691"/>
        <end position="720"/>
    </location>
</feature>
<feature type="transmembrane region" description="Helical" evidence="7">
    <location>
        <begin position="395"/>
        <end position="413"/>
    </location>
</feature>
<comment type="subcellular location">
    <subcellularLocation>
        <location evidence="1">Cell membrane</location>
        <topology evidence="1">Multi-pass membrane protein</topology>
    </subcellularLocation>
</comment>
<feature type="transmembrane region" description="Helical" evidence="7">
    <location>
        <begin position="252"/>
        <end position="271"/>
    </location>
</feature>
<dbReference type="InterPro" id="IPR003838">
    <property type="entry name" value="ABC3_permease_C"/>
</dbReference>
<dbReference type="EMBL" id="CP016786">
    <property type="protein sequence ID" value="ASW42360.1"/>
    <property type="molecule type" value="Genomic_DNA"/>
</dbReference>
<organism evidence="9 10">
    <name type="scientific">Clostridium isatidis</name>
    <dbReference type="NCBI Taxonomy" id="182773"/>
    <lineage>
        <taxon>Bacteria</taxon>
        <taxon>Bacillati</taxon>
        <taxon>Bacillota</taxon>
        <taxon>Clostridia</taxon>
        <taxon>Eubacteriales</taxon>
        <taxon>Clostridiaceae</taxon>
        <taxon>Clostridium</taxon>
    </lineage>
</organism>
<dbReference type="PANTHER" id="PTHR30572:SF4">
    <property type="entry name" value="ABC TRANSPORTER PERMEASE YTRF"/>
    <property type="match status" value="1"/>
</dbReference>
<comment type="similarity">
    <text evidence="6">Belongs to the ABC-4 integral membrane protein family.</text>
</comment>
<dbReference type="RefSeq" id="WP_119864492.1">
    <property type="nucleotide sequence ID" value="NZ_CP016786.1"/>
</dbReference>
<dbReference type="Pfam" id="PF02687">
    <property type="entry name" value="FtsX"/>
    <property type="match status" value="2"/>
</dbReference>
<evidence type="ECO:0000313" key="10">
    <source>
        <dbReference type="Proteomes" id="UP000264883"/>
    </source>
</evidence>
<feature type="transmembrane region" description="Helical" evidence="7">
    <location>
        <begin position="475"/>
        <end position="497"/>
    </location>
</feature>
<keyword evidence="10" id="KW-1185">Reference proteome</keyword>
<dbReference type="KEGG" id="cia:BEN51_02320"/>
<gene>
    <name evidence="9" type="ORF">BEN51_02320</name>
</gene>
<evidence type="ECO:0000313" key="9">
    <source>
        <dbReference type="EMBL" id="ASW42360.1"/>
    </source>
</evidence>
<evidence type="ECO:0000256" key="3">
    <source>
        <dbReference type="ARBA" id="ARBA00022692"/>
    </source>
</evidence>
<feature type="domain" description="ABC3 transporter permease C-terminal" evidence="8">
    <location>
        <begin position="257"/>
        <end position="377"/>
    </location>
</feature>
<dbReference type="OrthoDB" id="1711021at2"/>
<evidence type="ECO:0000256" key="4">
    <source>
        <dbReference type="ARBA" id="ARBA00022989"/>
    </source>
</evidence>
<accession>A0A343JA02</accession>
<sequence length="822" mass="93164">MNIILRHISRNILENKFRSLLIIFSLIISTIVIYLNFNIKDDLVLQYKAVMEGSYKEYDIFITKNNVNNQTDAIYDMDTLDLSGMGVKEYFGVSRVLGLYSYNNSLINVYMYGTDIDLLEKENLISIDQNTNEYKEKGNIVISKNVAEYYNLDLNDKIKIKTNDEDMELTIAAIADIKGMYLQESGRIMAFTSRETLGEIYDRPSSTYGTYIKLEDYQESKDFIEKFNQKNEGFLAVNLHDETAIKNEVNTISQMLIFALAAVIILVFYINRSMLRLVLAKRVSIFGTIRSIGATKNFVNRLFLYENIIYGILGGGIGTLIGILIRQPVARMFNSYGSENMINNTVNFKYIIYSLFFTVLLQITISYFEIIKINKNNIKELIFNKISTAFHEKKLVPILGGGLLLLSFLLYKLNTNYNLLLGIISFLLAIAGSIGIIPTVSKIISQFLVKINNKLSISTAELAGKNTKNSKSANISIKLITIVLSIMMIIAIIGFSISSVFKDVKETFNGDIQLTNIAYNKEYYEGLKEIKGVETLDFIYYKFFDLKLNNKENNLAILGFNEAKNGIKDISGKLGSISESEILVDEYYALRNEIEIGSIISLESEEFDKLEFKVAGFIDSSSFISSRNVVVISEEKYIKEITDVPIAIEIESNIDVKDLKHNLINKLIGTGIKIQTIEEFLNSNKEDIDTLLSLVILIIGMAAFIGILGVISNQLISFYQRKKEFAIYYSVAMSKKQIAKVFFYEIAYTFFIACIIGGGLGVWLSKILEQILFSIGEYINVKISFMEVSAIILGMFSLLLLSNLFMIRNILKLNVVEEIKCE</sequence>
<feature type="transmembrane region" description="Helical" evidence="7">
    <location>
        <begin position="419"/>
        <end position="440"/>
    </location>
</feature>
<proteinExistence type="inferred from homology"/>
<dbReference type="InterPro" id="IPR050250">
    <property type="entry name" value="Macrolide_Exporter_MacB"/>
</dbReference>
<keyword evidence="4 7" id="KW-1133">Transmembrane helix</keyword>
<dbReference type="GO" id="GO:0022857">
    <property type="term" value="F:transmembrane transporter activity"/>
    <property type="evidence" value="ECO:0007669"/>
    <property type="project" value="TreeGrafter"/>
</dbReference>
<name>A0A343JA02_9CLOT</name>
<evidence type="ECO:0000256" key="2">
    <source>
        <dbReference type="ARBA" id="ARBA00022475"/>
    </source>
</evidence>
<keyword evidence="2" id="KW-1003">Cell membrane</keyword>
<dbReference type="Proteomes" id="UP000264883">
    <property type="component" value="Chromosome"/>
</dbReference>
<keyword evidence="3 7" id="KW-0812">Transmembrane</keyword>
<feature type="transmembrane region" description="Helical" evidence="7">
    <location>
        <begin position="783"/>
        <end position="805"/>
    </location>
</feature>
<evidence type="ECO:0000256" key="7">
    <source>
        <dbReference type="SAM" id="Phobius"/>
    </source>
</evidence>
<feature type="domain" description="ABC3 transporter permease C-terminal" evidence="8">
    <location>
        <begin position="697"/>
        <end position="814"/>
    </location>
</feature>
<evidence type="ECO:0000256" key="5">
    <source>
        <dbReference type="ARBA" id="ARBA00023136"/>
    </source>
</evidence>
<feature type="transmembrane region" description="Helical" evidence="7">
    <location>
        <begin position="308"/>
        <end position="330"/>
    </location>
</feature>
<evidence type="ECO:0000256" key="6">
    <source>
        <dbReference type="ARBA" id="ARBA00038076"/>
    </source>
</evidence>
<evidence type="ECO:0000256" key="1">
    <source>
        <dbReference type="ARBA" id="ARBA00004651"/>
    </source>
</evidence>
<reference evidence="9 10" key="1">
    <citation type="submission" date="2016-08" db="EMBL/GenBank/DDBJ databases">
        <title>Complete Genome Sequence Of The Indigo Reducing Clostridium isatidis DSM15098.</title>
        <authorList>
            <person name="Little G.T."/>
            <person name="Minton N.P."/>
        </authorList>
    </citation>
    <scope>NUCLEOTIDE SEQUENCE [LARGE SCALE GENOMIC DNA]</scope>
    <source>
        <strain evidence="9 10">DSM 15098</strain>
    </source>
</reference>
<keyword evidence="5 7" id="KW-0472">Membrane</keyword>
<feature type="transmembrane region" description="Helical" evidence="7">
    <location>
        <begin position="741"/>
        <end position="763"/>
    </location>
</feature>
<dbReference type="AlphaFoldDB" id="A0A343JA02"/>